<dbReference type="RefSeq" id="WP_129831637.1">
    <property type="nucleotide sequence ID" value="NZ_CP035704.1"/>
</dbReference>
<evidence type="ECO:0000313" key="3">
    <source>
        <dbReference type="Proteomes" id="UP000291562"/>
    </source>
</evidence>
<keyword evidence="1" id="KW-0812">Transmembrane</keyword>
<dbReference type="KEGG" id="xbc:ELE36_02760"/>
<dbReference type="InterPro" id="IPR054636">
    <property type="entry name" value="CydP"/>
</dbReference>
<evidence type="ECO:0000256" key="1">
    <source>
        <dbReference type="SAM" id="Phobius"/>
    </source>
</evidence>
<keyword evidence="3" id="KW-1185">Reference proteome</keyword>
<sequence length="79" mass="8789">MNPSQTQSQLPHRLPDTPRSWFRSSAGRLYFSRLATIIVLKLVLLVGLYYAFLKPAVRPDASAAAIQHLLLDPAPPPTH</sequence>
<gene>
    <name evidence="2" type="ORF">ELE36_02760</name>
</gene>
<dbReference type="EMBL" id="CP035704">
    <property type="protein sequence ID" value="QBB69381.1"/>
    <property type="molecule type" value="Genomic_DNA"/>
</dbReference>
<keyword evidence="1" id="KW-0472">Membrane</keyword>
<dbReference type="Proteomes" id="UP000291562">
    <property type="component" value="Chromosome"/>
</dbReference>
<name>A0A411HFZ3_9GAMM</name>
<reference evidence="2 3" key="1">
    <citation type="submission" date="2019-01" db="EMBL/GenBank/DDBJ databases">
        <title>Pseudolysobacter antarctica gen. nov., sp. nov., isolated from Fildes Peninsula, Antarctica.</title>
        <authorList>
            <person name="Wei Z."/>
            <person name="Peng F."/>
        </authorList>
    </citation>
    <scope>NUCLEOTIDE SEQUENCE [LARGE SCALE GENOMIC DNA]</scope>
    <source>
        <strain evidence="2 3">AQ6-296</strain>
    </source>
</reference>
<protein>
    <recommendedName>
        <fullName evidence="4">DUF4492 domain-containing protein</fullName>
    </recommendedName>
</protein>
<accession>A0A411HFZ3</accession>
<evidence type="ECO:0000313" key="2">
    <source>
        <dbReference type="EMBL" id="QBB69381.1"/>
    </source>
</evidence>
<evidence type="ECO:0008006" key="4">
    <source>
        <dbReference type="Google" id="ProtNLM"/>
    </source>
</evidence>
<keyword evidence="1" id="KW-1133">Transmembrane helix</keyword>
<dbReference type="AlphaFoldDB" id="A0A411HFZ3"/>
<proteinExistence type="predicted"/>
<organism evidence="2 3">
    <name type="scientific">Pseudolysobacter antarcticus</name>
    <dbReference type="NCBI Taxonomy" id="2511995"/>
    <lineage>
        <taxon>Bacteria</taxon>
        <taxon>Pseudomonadati</taxon>
        <taxon>Pseudomonadota</taxon>
        <taxon>Gammaproteobacteria</taxon>
        <taxon>Lysobacterales</taxon>
        <taxon>Rhodanobacteraceae</taxon>
        <taxon>Pseudolysobacter</taxon>
    </lineage>
</organism>
<feature type="transmembrane region" description="Helical" evidence="1">
    <location>
        <begin position="30"/>
        <end position="52"/>
    </location>
</feature>
<dbReference type="NCBIfam" id="NF045611">
    <property type="entry name" value="small_CydP"/>
    <property type="match status" value="1"/>
</dbReference>